<feature type="compositionally biased region" description="Polar residues" evidence="2">
    <location>
        <begin position="1188"/>
        <end position="1199"/>
    </location>
</feature>
<feature type="compositionally biased region" description="Low complexity" evidence="2">
    <location>
        <begin position="1087"/>
        <end position="1105"/>
    </location>
</feature>
<evidence type="ECO:0000313" key="5">
    <source>
        <dbReference type="Proteomes" id="UP000738325"/>
    </source>
</evidence>
<evidence type="ECO:0000259" key="3">
    <source>
        <dbReference type="Pfam" id="PF14661"/>
    </source>
</evidence>
<feature type="compositionally biased region" description="Polar residues" evidence="2">
    <location>
        <begin position="1"/>
        <end position="12"/>
    </location>
</feature>
<evidence type="ECO:0000256" key="2">
    <source>
        <dbReference type="SAM" id="MobiDB-lite"/>
    </source>
</evidence>
<dbReference type="Proteomes" id="UP000738325">
    <property type="component" value="Unassembled WGS sequence"/>
</dbReference>
<feature type="region of interest" description="Disordered" evidence="2">
    <location>
        <begin position="843"/>
        <end position="895"/>
    </location>
</feature>
<dbReference type="Pfam" id="PF14661">
    <property type="entry name" value="HAUS6_N"/>
    <property type="match status" value="1"/>
</dbReference>
<feature type="region of interest" description="Disordered" evidence="2">
    <location>
        <begin position="1"/>
        <end position="20"/>
    </location>
</feature>
<reference evidence="4" key="1">
    <citation type="journal article" date="2020" name="Fungal Divers.">
        <title>Resolving the Mortierellaceae phylogeny through synthesis of multi-gene phylogenetics and phylogenomics.</title>
        <authorList>
            <person name="Vandepol N."/>
            <person name="Liber J."/>
            <person name="Desiro A."/>
            <person name="Na H."/>
            <person name="Kennedy M."/>
            <person name="Barry K."/>
            <person name="Grigoriev I.V."/>
            <person name="Miller A.N."/>
            <person name="O'Donnell K."/>
            <person name="Stajich J.E."/>
            <person name="Bonito G."/>
        </authorList>
    </citation>
    <scope>NUCLEOTIDE SEQUENCE</scope>
    <source>
        <strain evidence="4">REB-010B</strain>
    </source>
</reference>
<dbReference type="InterPro" id="IPR026797">
    <property type="entry name" value="HAUS_6"/>
</dbReference>
<dbReference type="GO" id="GO:0051225">
    <property type="term" value="P:spindle assembly"/>
    <property type="evidence" value="ECO:0007669"/>
    <property type="project" value="InterPro"/>
</dbReference>
<feature type="coiled-coil region" evidence="1">
    <location>
        <begin position="297"/>
        <end position="324"/>
    </location>
</feature>
<feature type="compositionally biased region" description="Polar residues" evidence="2">
    <location>
        <begin position="1054"/>
        <end position="1078"/>
    </location>
</feature>
<dbReference type="GO" id="GO:0070652">
    <property type="term" value="C:HAUS complex"/>
    <property type="evidence" value="ECO:0007669"/>
    <property type="project" value="InterPro"/>
</dbReference>
<feature type="region of interest" description="Disordered" evidence="2">
    <location>
        <begin position="529"/>
        <end position="595"/>
    </location>
</feature>
<dbReference type="PANTHER" id="PTHR16151:SF2">
    <property type="entry name" value="HAUS AUGMIN-LIKE COMPLEX SUBUNIT 6"/>
    <property type="match status" value="1"/>
</dbReference>
<dbReference type="GO" id="GO:0008017">
    <property type="term" value="F:microtubule binding"/>
    <property type="evidence" value="ECO:0007669"/>
    <property type="project" value="TreeGrafter"/>
</dbReference>
<feature type="compositionally biased region" description="Polar residues" evidence="2">
    <location>
        <begin position="571"/>
        <end position="583"/>
    </location>
</feature>
<accession>A0A9P6RS90</accession>
<feature type="compositionally biased region" description="Basic and acidic residues" evidence="2">
    <location>
        <begin position="863"/>
        <end position="879"/>
    </location>
</feature>
<dbReference type="PANTHER" id="PTHR16151">
    <property type="entry name" value="HAUS AUGMIN-LIKE COMPLEX SUBUNIT 6"/>
    <property type="match status" value="1"/>
</dbReference>
<feature type="region of interest" description="Disordered" evidence="2">
    <location>
        <begin position="907"/>
        <end position="951"/>
    </location>
</feature>
<comment type="caution">
    <text evidence="4">The sequence shown here is derived from an EMBL/GenBank/DDBJ whole genome shotgun (WGS) entry which is preliminary data.</text>
</comment>
<proteinExistence type="predicted"/>
<feature type="compositionally biased region" description="Basic and acidic residues" evidence="2">
    <location>
        <begin position="1203"/>
        <end position="1221"/>
    </location>
</feature>
<feature type="domain" description="HAUS augmin-like complex subunit 6 N-terminal" evidence="3">
    <location>
        <begin position="113"/>
        <end position="169"/>
    </location>
</feature>
<gene>
    <name evidence="4" type="ORF">BGZ99_002614</name>
</gene>
<keyword evidence="5" id="KW-1185">Reference proteome</keyword>
<dbReference type="InterPro" id="IPR028163">
    <property type="entry name" value="HAUS_6_N"/>
</dbReference>
<dbReference type="EMBL" id="JAAAIP010000180">
    <property type="protein sequence ID" value="KAG0323674.1"/>
    <property type="molecule type" value="Genomic_DNA"/>
</dbReference>
<feature type="region of interest" description="Disordered" evidence="2">
    <location>
        <begin position="1179"/>
        <end position="1229"/>
    </location>
</feature>
<name>A0A9P6RS90_9FUNG</name>
<dbReference type="OrthoDB" id="5575722at2759"/>
<feature type="region of interest" description="Disordered" evidence="2">
    <location>
        <begin position="1021"/>
        <end position="1121"/>
    </location>
</feature>
<keyword evidence="1" id="KW-0175">Coiled coil</keyword>
<evidence type="ECO:0000256" key="1">
    <source>
        <dbReference type="SAM" id="Coils"/>
    </source>
</evidence>
<organism evidence="4 5">
    <name type="scientific">Dissophora globulifera</name>
    <dbReference type="NCBI Taxonomy" id="979702"/>
    <lineage>
        <taxon>Eukaryota</taxon>
        <taxon>Fungi</taxon>
        <taxon>Fungi incertae sedis</taxon>
        <taxon>Mucoromycota</taxon>
        <taxon>Mortierellomycotina</taxon>
        <taxon>Mortierellomycetes</taxon>
        <taxon>Mortierellales</taxon>
        <taxon>Mortierellaceae</taxon>
        <taxon>Dissophora</taxon>
    </lineage>
</organism>
<protein>
    <recommendedName>
        <fullName evidence="3">HAUS augmin-like complex subunit 6 N-terminal domain-containing protein</fullName>
    </recommendedName>
</protein>
<sequence length="1252" mass="137751">MSTFNHPNTTAASLSSSSSKFYSPDNIRSIFYTNLLLLGIQEHALQPESAETHPSQEISKALSNSRHGVAPLAFDTRLHPQPPQQHILIAAHGFGTNTSRPLELNKHVFAKGHQSTKALEFVLWFLFTRLNKSLARDRFKECWPILDRHDAREFRNVAFKWLDELRKEGCFGIGHNIHHSSKDPHVAVATTSTGLGLFLPTIRRSYLDEAIGERTEQLVLILSNYVLSRIAAEEINRIPQQQNDKSLLDLASQVPEHVQAEDALLATIESHIARRSQLFAQDSDVQDQTRKEWKYRGEDLSIRLRTLQDDLAGLERQRQLLSSSKQYRQSEHGNTSDSHTVDPALILDVWKSAMQSLENGNRGALKDGGGEPFIQTKEQNVIHQPYRRLLTTIRVDGHSSDTKVSAVSTSTETDEAILFANTLGSIFSSSTRNRGSSPERIRNIRTQIQQSVNDSNNQEHSQRRNLSAAFKDKALGNRANLSSVQLPPSKESHEYGKAPSTLAIDQSAAPARPAPKRSIFSSALLVKDTSKDSSVSAATPTTSDTKSPNPALPIKSLLQQRFGASRKRRQSFGSPPERSTSLPFSPRRQDGRSNGDDEIIQQKEMYNIFNMDANEPPGTPSKRRRVDSVEQELVGRRTSFVFDLEVPTKEDATQRYNPLRTSQSSTTIRSPKLTLDDLRAPTPKSIKTKGVDTSISMPIMLLHTPQQKKLFEMETSQIAKPARPFPVLTPSSTSDSVPRLPAISPRMVLKRSPFSSSIFTRFEPIVDPMTVQDQQPPSGFTKPADQIQSTILPSPFIVASGVKKSTPPLRASLRRSRGMSTSSIVKHMLTGNSVVLDRIYGKSSDQPEAPVPDDTVPQPLAEAGDRGDVGEGDRDKVQESDSTSIEAPPERPRKAIATATVSAVDLNASRNPWGRPPSWKPSSPKMVDMERRRQLDRAHRSTPKPMPLSFDSLSQSAMGSLKVSVYGRASVSIPSSSSVSFSSSSSLSSKSFNSDSGLWASQAKGLFSQDAVQEDDNAVDIGDEDDTREFSPPPVSPIRDTPLDSLFPSFGASMASTQPRATMSFAQSIRTQRKNTSGSAGGSVGVKPPATAPTTMTKTAKATTTESVARRRPSKPATASSAMAGYLGQVENHMTQQRQHEAARNDILGQPIEEDEFMARNRNRNRGDEDDTILNHALQPIFDGKGGSSDSAAQEQRSVVQEFEGKAAFRHTNGDKNHGESDDGIGGGLFDEVMPETLDLDEALWDTTDIFS</sequence>
<evidence type="ECO:0000313" key="4">
    <source>
        <dbReference type="EMBL" id="KAG0323674.1"/>
    </source>
</evidence>
<dbReference type="GO" id="GO:1990498">
    <property type="term" value="C:mitotic spindle microtubule"/>
    <property type="evidence" value="ECO:0007669"/>
    <property type="project" value="TreeGrafter"/>
</dbReference>
<feature type="compositionally biased region" description="Basic and acidic residues" evidence="2">
    <location>
        <begin position="927"/>
        <end position="939"/>
    </location>
</feature>
<dbReference type="AlphaFoldDB" id="A0A9P6RS90"/>
<feature type="region of interest" description="Disordered" evidence="2">
    <location>
        <begin position="470"/>
        <end position="498"/>
    </location>
</feature>
<feature type="compositionally biased region" description="Polar residues" evidence="2">
    <location>
        <begin position="532"/>
        <end position="548"/>
    </location>
</feature>